<feature type="domain" description="Arm DNA-binding" evidence="1">
    <location>
        <begin position="7"/>
        <end position="85"/>
    </location>
</feature>
<reference evidence="2 3" key="1">
    <citation type="submission" date="2021-03" db="EMBL/GenBank/DDBJ databases">
        <title>Muricauda lutimaris sp. nov. and Muricauda ruestringensis sp. nov, two marine members of the Flavobacteriaceae isolated from deep sea sediments of Western Pacific.</title>
        <authorList>
            <person name="Zhao S."/>
            <person name="Liu R."/>
        </authorList>
    </citation>
    <scope>NUCLEOTIDE SEQUENCE [LARGE SCALE GENOMIC DNA]</scope>
    <source>
        <strain evidence="2 3">BC31-1-A7</strain>
    </source>
</reference>
<evidence type="ECO:0000259" key="1">
    <source>
        <dbReference type="Pfam" id="PF17293"/>
    </source>
</evidence>
<accession>A0ABS3G774</accession>
<organism evidence="2 3">
    <name type="scientific">Flagellimonas aurea</name>
    <dbReference type="NCBI Taxonomy" id="2915619"/>
    <lineage>
        <taxon>Bacteria</taxon>
        <taxon>Pseudomonadati</taxon>
        <taxon>Bacteroidota</taxon>
        <taxon>Flavobacteriia</taxon>
        <taxon>Flavobacteriales</taxon>
        <taxon>Flavobacteriaceae</taxon>
        <taxon>Flagellimonas</taxon>
    </lineage>
</organism>
<sequence>MSTVCRNDGSYKIYARITIDSQRVNMSLKYSIPKENWDRKGSRVLGRMKEAREINTFLMENETELFQCYRELRSKTQHITLQVFKPKYFGKNEKRGEFN</sequence>
<protein>
    <recommendedName>
        <fullName evidence="1">Arm DNA-binding domain-containing protein</fullName>
    </recommendedName>
</protein>
<dbReference type="Pfam" id="PF17293">
    <property type="entry name" value="Arm-DNA-bind_5"/>
    <property type="match status" value="1"/>
</dbReference>
<dbReference type="RefSeq" id="WP_207035225.1">
    <property type="nucleotide sequence ID" value="NZ_JAFLNL010000008.1"/>
</dbReference>
<comment type="caution">
    <text evidence="2">The sequence shown here is derived from an EMBL/GenBank/DDBJ whole genome shotgun (WGS) entry which is preliminary data.</text>
</comment>
<dbReference type="Proteomes" id="UP000664044">
    <property type="component" value="Unassembled WGS sequence"/>
</dbReference>
<dbReference type="InterPro" id="IPR035386">
    <property type="entry name" value="Arm-DNA-bind_5"/>
</dbReference>
<evidence type="ECO:0000313" key="3">
    <source>
        <dbReference type="Proteomes" id="UP000664044"/>
    </source>
</evidence>
<keyword evidence="3" id="KW-1185">Reference proteome</keyword>
<evidence type="ECO:0000313" key="2">
    <source>
        <dbReference type="EMBL" id="MBO0355267.1"/>
    </source>
</evidence>
<gene>
    <name evidence="2" type="ORF">J0656_14680</name>
</gene>
<proteinExistence type="predicted"/>
<dbReference type="EMBL" id="JAFLNL010000008">
    <property type="protein sequence ID" value="MBO0355267.1"/>
    <property type="molecule type" value="Genomic_DNA"/>
</dbReference>
<name>A0ABS3G774_9FLAO</name>